<keyword evidence="2" id="KW-0694">RNA-binding</keyword>
<keyword evidence="1 2" id="KW-0819">tRNA processing</keyword>
<comment type="similarity">
    <text evidence="2">Belongs to the TmcAL family.</text>
</comment>
<name>A0A6I2UTU6_9FIRM</name>
<keyword evidence="2" id="KW-0547">Nucleotide-binding</keyword>
<proteinExistence type="inferred from homology"/>
<dbReference type="SUPFAM" id="SSF52374">
    <property type="entry name" value="Nucleotidylyl transferase"/>
    <property type="match status" value="1"/>
</dbReference>
<evidence type="ECO:0000313" key="3">
    <source>
        <dbReference type="EMBL" id="MSV25638.1"/>
    </source>
</evidence>
<comment type="caution">
    <text evidence="2">Lacks conserved residue(s) required for the propagation of feature annotation.</text>
</comment>
<dbReference type="PANTHER" id="PTHR37825">
    <property type="entry name" value="TRNA(MET) CYTIDINE ACETATE LIGASE"/>
    <property type="match status" value="1"/>
</dbReference>
<keyword evidence="2" id="KW-0067">ATP-binding</keyword>
<dbReference type="RefSeq" id="WP_154621399.1">
    <property type="nucleotide sequence ID" value="NZ_VUNL01000013.1"/>
</dbReference>
<keyword evidence="2" id="KW-0820">tRNA-binding</keyword>
<dbReference type="EC" id="6.3.4.-" evidence="2"/>
<evidence type="ECO:0000256" key="1">
    <source>
        <dbReference type="ARBA" id="ARBA00022694"/>
    </source>
</evidence>
<dbReference type="PANTHER" id="PTHR37825:SF1">
    <property type="entry name" value="TRNA(MET) CYTIDINE ACETATE LIGASE"/>
    <property type="match status" value="1"/>
</dbReference>
<dbReference type="Gene3D" id="3.40.50.620">
    <property type="entry name" value="HUPs"/>
    <property type="match status" value="1"/>
</dbReference>
<organism evidence="3 4">
    <name type="scientific">Selenomonas montiformis</name>
    <dbReference type="NCBI Taxonomy" id="2652285"/>
    <lineage>
        <taxon>Bacteria</taxon>
        <taxon>Bacillati</taxon>
        <taxon>Bacillota</taxon>
        <taxon>Negativicutes</taxon>
        <taxon>Selenomonadales</taxon>
        <taxon>Selenomonadaceae</taxon>
        <taxon>Selenomonas</taxon>
    </lineage>
</organism>
<comment type="catalytic activity">
    <reaction evidence="2">
        <text>cytidine(34) in elongator tRNA(Met) + acetate + ATP = N(4)-acetylcytidine(34) in elongator tRNA(Met) + AMP + diphosphate</text>
        <dbReference type="Rhea" id="RHEA:58144"/>
        <dbReference type="Rhea" id="RHEA-COMP:10693"/>
        <dbReference type="Rhea" id="RHEA-COMP:10694"/>
        <dbReference type="ChEBI" id="CHEBI:30089"/>
        <dbReference type="ChEBI" id="CHEBI:30616"/>
        <dbReference type="ChEBI" id="CHEBI:33019"/>
        <dbReference type="ChEBI" id="CHEBI:74900"/>
        <dbReference type="ChEBI" id="CHEBI:82748"/>
        <dbReference type="ChEBI" id="CHEBI:456215"/>
    </reaction>
</comment>
<keyword evidence="2" id="KW-0436">Ligase</keyword>
<dbReference type="HAMAP" id="MF_01539">
    <property type="entry name" value="TmcAL"/>
    <property type="match status" value="1"/>
</dbReference>
<comment type="caution">
    <text evidence="3">The sequence shown here is derived from an EMBL/GenBank/DDBJ whole genome shotgun (WGS) entry which is preliminary data.</text>
</comment>
<dbReference type="GO" id="GO:0016879">
    <property type="term" value="F:ligase activity, forming carbon-nitrogen bonds"/>
    <property type="evidence" value="ECO:0007669"/>
    <property type="project" value="UniProtKB-UniRule"/>
</dbReference>
<dbReference type="EMBL" id="VUNL01000013">
    <property type="protein sequence ID" value="MSV25638.1"/>
    <property type="molecule type" value="Genomic_DNA"/>
</dbReference>
<comment type="function">
    <text evidence="2">Catalyzes the formation of N(4)-acetylcytidine (ac(4)C) at the wobble position of elongator tRNA(Met), using acetate and ATP as substrates. First activates an acetate ion to form acetyladenylate (Ac-AMP) and then transfers the acetyl group to tRNA to form ac(4)C34.</text>
</comment>
<keyword evidence="2" id="KW-0963">Cytoplasm</keyword>
<gene>
    <name evidence="2" type="primary">tmcAL</name>
    <name evidence="3" type="ORF">FYJ78_10770</name>
</gene>
<keyword evidence="4" id="KW-1185">Reference proteome</keyword>
<evidence type="ECO:0000313" key="4">
    <source>
        <dbReference type="Proteomes" id="UP000430222"/>
    </source>
</evidence>
<keyword evidence="3" id="KW-0808">Transferase</keyword>
<comment type="subcellular location">
    <subcellularLocation>
        <location evidence="2">Cytoplasm</location>
    </subcellularLocation>
</comment>
<dbReference type="GO" id="GO:0005737">
    <property type="term" value="C:cytoplasm"/>
    <property type="evidence" value="ECO:0007669"/>
    <property type="project" value="UniProtKB-SubCell"/>
</dbReference>
<dbReference type="Proteomes" id="UP000430222">
    <property type="component" value="Unassembled WGS sequence"/>
</dbReference>
<dbReference type="AlphaFoldDB" id="A0A6I2UTU6"/>
<dbReference type="InterPro" id="IPR014729">
    <property type="entry name" value="Rossmann-like_a/b/a_fold"/>
</dbReference>
<feature type="binding site" evidence="2">
    <location>
        <position position="109"/>
    </location>
    <ligand>
        <name>ATP</name>
        <dbReference type="ChEBI" id="CHEBI:30616"/>
    </ligand>
</feature>
<sequence length="435" mass="48506">MDQEGYIMHVTGIIAEYNPFHCGHQYQIRRIREAIPESAIIAIMSGSFCQRGQAAMLDKWTRAELAVREGCDLVLELPFVFACRSAQDFARGGIRLLQRLSIVHTLAFGAETDCLTDLQKAAAAIDTTPVQNGIHKKIAAGCSYAAALSGELAERCRLSPLLLRQPNNILAIEYLRALSDTPSIQPLLIQRQGAAYHDNDLHACRASASAIRTALHRASVLAAQTEGSLLISQMSAAQCRAIQNAVPSEVWQRIEALNKNELPAYDRFLIPLQLLMIRSELSELRKTYGIREGLEYRIKSAVLAASHTENILRSAATKRYPRSRIQRLLLYLLLGLSEKTIHDMDEYGPLYARVLAGNATGRKILRNMRAISSIPTVTKTSSFLTSRQRSEGQQHLLPLQRQLSIDTMATELRNLLLSGGPFRNDFQQSPRFFPE</sequence>
<dbReference type="GO" id="GO:0000049">
    <property type="term" value="F:tRNA binding"/>
    <property type="evidence" value="ECO:0007669"/>
    <property type="project" value="UniProtKB-KW"/>
</dbReference>
<dbReference type="InterPro" id="IPR008513">
    <property type="entry name" value="tRNA(Met)_cyd_acetate_ligase"/>
</dbReference>
<feature type="binding site" evidence="2">
    <location>
        <begin position="14"/>
        <end position="27"/>
    </location>
    <ligand>
        <name>ATP</name>
        <dbReference type="ChEBI" id="CHEBI:30616"/>
    </ligand>
</feature>
<dbReference type="GO" id="GO:0016740">
    <property type="term" value="F:transferase activity"/>
    <property type="evidence" value="ECO:0007669"/>
    <property type="project" value="UniProtKB-KW"/>
</dbReference>
<dbReference type="Pfam" id="PF05636">
    <property type="entry name" value="HIGH_NTase1"/>
    <property type="match status" value="1"/>
</dbReference>
<feature type="binding site" evidence="2">
    <location>
        <position position="167"/>
    </location>
    <ligand>
        <name>ATP</name>
        <dbReference type="ChEBI" id="CHEBI:30616"/>
    </ligand>
</feature>
<dbReference type="GO" id="GO:0006400">
    <property type="term" value="P:tRNA modification"/>
    <property type="evidence" value="ECO:0007669"/>
    <property type="project" value="UniProtKB-UniRule"/>
</dbReference>
<protein>
    <recommendedName>
        <fullName evidence="2">tRNA(Met) cytidine acetate ligase</fullName>
        <ecNumber evidence="2">6.3.4.-</ecNumber>
    </recommendedName>
</protein>
<reference evidence="3 4" key="1">
    <citation type="submission" date="2019-08" db="EMBL/GenBank/DDBJ databases">
        <title>In-depth cultivation of the pig gut microbiome towards novel bacterial diversity and tailored functional studies.</title>
        <authorList>
            <person name="Wylensek D."/>
            <person name="Hitch T.C.A."/>
            <person name="Clavel T."/>
        </authorList>
    </citation>
    <scope>NUCLEOTIDE SEQUENCE [LARGE SCALE GENOMIC DNA]</scope>
    <source>
        <strain evidence="4">WCA-380-WT-3B3</strain>
    </source>
</reference>
<evidence type="ECO:0000256" key="2">
    <source>
        <dbReference type="HAMAP-Rule" id="MF_01539"/>
    </source>
</evidence>
<dbReference type="GO" id="GO:0005524">
    <property type="term" value="F:ATP binding"/>
    <property type="evidence" value="ECO:0007669"/>
    <property type="project" value="UniProtKB-KW"/>
</dbReference>
<accession>A0A6I2UTU6</accession>
<feature type="binding site" evidence="2">
    <location>
        <position position="191"/>
    </location>
    <ligand>
        <name>ATP</name>
        <dbReference type="ChEBI" id="CHEBI:30616"/>
    </ligand>
</feature>